<proteinExistence type="predicted"/>
<dbReference type="SUPFAM" id="SSF56059">
    <property type="entry name" value="Glutathione synthetase ATP-binding domain-like"/>
    <property type="match status" value="1"/>
</dbReference>
<dbReference type="Proteomes" id="UP001190700">
    <property type="component" value="Unassembled WGS sequence"/>
</dbReference>
<dbReference type="Gene3D" id="3.30.470.20">
    <property type="entry name" value="ATP-grasp fold, B domain"/>
    <property type="match status" value="1"/>
</dbReference>
<comment type="caution">
    <text evidence="2">The sequence shown here is derived from an EMBL/GenBank/DDBJ whole genome shotgun (WGS) entry which is preliminary data.</text>
</comment>
<sequence length="463" mass="49138">MAHEAAGAPFANNALVSEGTVVVLTLSKHREGIWIDNLLARLRKRHPKLAGTVRILEVDTAEGEECLPVNRCPSWRLLVNRVSDAADPKQAKLCLALLQTAELWSIPVINGSRAYALGTNKVLHHHVLLRSGVRCPRSHSLNLCKGAIRPGATVAAFIAAAEHLLTLGCAWPLLVKPNSAGFGAGIRSFATLPRLVEYAEQLESAILDLPSEDGVLLLQEYIAPLNREIYRVWFLHGRAQCGVCLVRPEPGPAPPEAASHGGQSQPSITPSDPLAADRAQLSGCGGDDGDGRVPSNSGRSDALDSDHVSASSEFTGGCAGGTCEWKPAAKRRKVGVTPVLKAWQIPEPVIQAVERIAQLTGADCGSVELLYEATDAEPVYFDVNMLSTLPLLDGSVSDPAKVWKEGYDPWAELADSVAEKAYSADIVAQKAYSADIVAQKADSAVAAGARAVLQEVGDTNGLE</sequence>
<feature type="region of interest" description="Disordered" evidence="1">
    <location>
        <begin position="252"/>
        <end position="312"/>
    </location>
</feature>
<organism evidence="2 3">
    <name type="scientific">Cymbomonas tetramitiformis</name>
    <dbReference type="NCBI Taxonomy" id="36881"/>
    <lineage>
        <taxon>Eukaryota</taxon>
        <taxon>Viridiplantae</taxon>
        <taxon>Chlorophyta</taxon>
        <taxon>Pyramimonadophyceae</taxon>
        <taxon>Pyramimonadales</taxon>
        <taxon>Pyramimonadaceae</taxon>
        <taxon>Cymbomonas</taxon>
    </lineage>
</organism>
<dbReference type="AlphaFoldDB" id="A0AAE0CE12"/>
<name>A0AAE0CE12_9CHLO</name>
<dbReference type="EMBL" id="LGRX02025608">
    <property type="protein sequence ID" value="KAK3252132.1"/>
    <property type="molecule type" value="Genomic_DNA"/>
</dbReference>
<keyword evidence="3" id="KW-1185">Reference proteome</keyword>
<protein>
    <recommendedName>
        <fullName evidence="4">ATP-grasp domain-containing protein</fullName>
    </recommendedName>
</protein>
<evidence type="ECO:0000256" key="1">
    <source>
        <dbReference type="SAM" id="MobiDB-lite"/>
    </source>
</evidence>
<feature type="compositionally biased region" description="Polar residues" evidence="1">
    <location>
        <begin position="261"/>
        <end position="270"/>
    </location>
</feature>
<evidence type="ECO:0000313" key="2">
    <source>
        <dbReference type="EMBL" id="KAK3252132.1"/>
    </source>
</evidence>
<evidence type="ECO:0008006" key="4">
    <source>
        <dbReference type="Google" id="ProtNLM"/>
    </source>
</evidence>
<gene>
    <name evidence="2" type="ORF">CYMTET_38556</name>
</gene>
<evidence type="ECO:0000313" key="3">
    <source>
        <dbReference type="Proteomes" id="UP001190700"/>
    </source>
</evidence>
<reference evidence="2 3" key="1">
    <citation type="journal article" date="2015" name="Genome Biol. Evol.">
        <title>Comparative Genomics of a Bacterivorous Green Alga Reveals Evolutionary Causalities and Consequences of Phago-Mixotrophic Mode of Nutrition.</title>
        <authorList>
            <person name="Burns J.A."/>
            <person name="Paasch A."/>
            <person name="Narechania A."/>
            <person name="Kim E."/>
        </authorList>
    </citation>
    <scope>NUCLEOTIDE SEQUENCE [LARGE SCALE GENOMIC DNA]</scope>
    <source>
        <strain evidence="2 3">PLY_AMNH</strain>
    </source>
</reference>
<accession>A0AAE0CE12</accession>